<dbReference type="Gene3D" id="3.40.50.2000">
    <property type="entry name" value="Glycogen Phosphorylase B"/>
    <property type="match status" value="2"/>
</dbReference>
<gene>
    <name evidence="3" type="ORF">P9H32_16300</name>
</gene>
<dbReference type="InterPro" id="IPR016195">
    <property type="entry name" value="Pol/histidinol_Pase-like"/>
</dbReference>
<dbReference type="RefSeq" id="WP_322609969.1">
    <property type="nucleotide sequence ID" value="NZ_JARVCO010000012.1"/>
</dbReference>
<dbReference type="CDD" id="cd03814">
    <property type="entry name" value="GT4-like"/>
    <property type="match status" value="1"/>
</dbReference>
<dbReference type="PANTHER" id="PTHR45947:SF3">
    <property type="entry name" value="SULFOQUINOVOSYL TRANSFERASE SQD2"/>
    <property type="match status" value="1"/>
</dbReference>
<dbReference type="SUPFAM" id="SSF89550">
    <property type="entry name" value="PHP domain-like"/>
    <property type="match status" value="1"/>
</dbReference>
<feature type="domain" description="Glycosyl transferase family 1" evidence="1">
    <location>
        <begin position="629"/>
        <end position="782"/>
    </location>
</feature>
<keyword evidence="3" id="KW-0808">Transferase</keyword>
<evidence type="ECO:0000259" key="1">
    <source>
        <dbReference type="Pfam" id="PF00534"/>
    </source>
</evidence>
<keyword evidence="4" id="KW-1185">Reference proteome</keyword>
<dbReference type="SUPFAM" id="SSF53756">
    <property type="entry name" value="UDP-Glycosyltransferase/glycogen phosphorylase"/>
    <property type="match status" value="1"/>
</dbReference>
<comment type="caution">
    <text evidence="3">The sequence shown here is derived from an EMBL/GenBank/DDBJ whole genome shotgun (WGS) entry which is preliminary data.</text>
</comment>
<dbReference type="EC" id="2.4.-.-" evidence="3"/>
<evidence type="ECO:0000313" key="4">
    <source>
        <dbReference type="Proteomes" id="UP001290861"/>
    </source>
</evidence>
<dbReference type="InterPro" id="IPR028098">
    <property type="entry name" value="Glyco_trans_4-like_N"/>
</dbReference>
<dbReference type="Pfam" id="PF00534">
    <property type="entry name" value="Glycos_transf_1"/>
    <property type="match status" value="1"/>
</dbReference>
<dbReference type="EMBL" id="JARVCO010000012">
    <property type="protein sequence ID" value="MDZ8120194.1"/>
    <property type="molecule type" value="Genomic_DNA"/>
</dbReference>
<sequence length="798" mass="89647">MKTNASVSKADLHVHSKYSNRPSEWFLRRIGAPESFMEPLEVYQVCKKAGMDFVTISDHNCICGAKEIAHLPGTFISAELTTYFPENGCKVHCLVSGITENQFRDMQKVRENIYDLRQYMNQNRVIHTIAHPLFRVNDKLTVEQVEKLLVMFNRFEGINGSRVPRACEIGNAIFSSLTPDVISSLADKHNLEPVGLEPWNKTLTGGSDDHGGLYVASAYTVTPHAPGVIDFLEYIREGQHEPGGVGGTSVRLANSLYRIAYCYYKERLLSPGTNDRSVIGNVLKTMAETPDEKGPEKTGFRASVKAAFQKKVQKAYVKTQMNELEQMIVEELTRVLENDPQQPVEDEDSVNFKSACRLSQELSFAFIQKAAKKIRKGELIGSLQAVSSLGPVALGIAPYLTAFATQHKDEEFLRRVANRFPAAGSLKEKTGRKAWVTDTFTDVNGVTKTIRTLAAMAKENHKEITVITSLDEEPTADFPVKNFKPVGSFRMPEYESLMISYPPFMEMLAYLEKEEFDEVIISTPGTLGICALGAAYMLGLKTKGIYHTDFPRFFSDILDDEKMGEAAWRFMRWFYGRVDQILVPTRQYKTRLMDGGFDAGKIDVMPRGINRERFSPEHRNRAMWEKNYNRNGSFKFIYAGRVSREKNIEVMLKAFTRLVESGSDADLIVVGDGPQRDELQLKYNDPQIVFTGYLYGDELAEVYASADLFVFPSLTDTFGNVVLEAHASGLPAIVSNEGGPQEIVESHNSGLVVNARTPDELFEAMKRVTGDYALYEQLKINAGLKAQDSRWEHALEKL</sequence>
<dbReference type="Gene3D" id="3.20.20.140">
    <property type="entry name" value="Metal-dependent hydrolases"/>
    <property type="match status" value="1"/>
</dbReference>
<dbReference type="InterPro" id="IPR001296">
    <property type="entry name" value="Glyco_trans_1"/>
</dbReference>
<reference evidence="3 4" key="1">
    <citation type="journal article" date="2024" name="Appl. Environ. Microbiol.">
        <title>Pontiella agarivorans sp. nov., a novel marine anaerobic bacterium capable of degrading macroalgal polysaccharides and fixing nitrogen.</title>
        <authorList>
            <person name="Liu N."/>
            <person name="Kivenson V."/>
            <person name="Peng X."/>
            <person name="Cui Z."/>
            <person name="Lankiewicz T.S."/>
            <person name="Gosselin K.M."/>
            <person name="English C.J."/>
            <person name="Blair E.M."/>
            <person name="O'Malley M.A."/>
            <person name="Valentine D.L."/>
        </authorList>
    </citation>
    <scope>NUCLEOTIDE SEQUENCE [LARGE SCALE GENOMIC DNA]</scope>
    <source>
        <strain evidence="3 4">NLcol2</strain>
    </source>
</reference>
<evidence type="ECO:0000259" key="2">
    <source>
        <dbReference type="Pfam" id="PF13439"/>
    </source>
</evidence>
<proteinExistence type="predicted"/>
<dbReference type="Pfam" id="PF13439">
    <property type="entry name" value="Glyco_transf_4"/>
    <property type="match status" value="1"/>
</dbReference>
<dbReference type="GO" id="GO:0016757">
    <property type="term" value="F:glycosyltransferase activity"/>
    <property type="evidence" value="ECO:0007669"/>
    <property type="project" value="UniProtKB-KW"/>
</dbReference>
<dbReference type="InterPro" id="IPR050194">
    <property type="entry name" value="Glycosyltransferase_grp1"/>
</dbReference>
<protein>
    <submittedName>
        <fullName evidence="3">Glycosyltransferase</fullName>
        <ecNumber evidence="3">2.4.-.-</ecNumber>
    </submittedName>
</protein>
<dbReference type="Proteomes" id="UP001290861">
    <property type="component" value="Unassembled WGS sequence"/>
</dbReference>
<dbReference type="PANTHER" id="PTHR45947">
    <property type="entry name" value="SULFOQUINOVOSYL TRANSFERASE SQD2"/>
    <property type="match status" value="1"/>
</dbReference>
<organism evidence="3 4">
    <name type="scientific">Pontiella agarivorans</name>
    <dbReference type="NCBI Taxonomy" id="3038953"/>
    <lineage>
        <taxon>Bacteria</taxon>
        <taxon>Pseudomonadati</taxon>
        <taxon>Kiritimatiellota</taxon>
        <taxon>Kiritimatiellia</taxon>
        <taxon>Kiritimatiellales</taxon>
        <taxon>Pontiellaceae</taxon>
        <taxon>Pontiella</taxon>
    </lineage>
</organism>
<feature type="domain" description="Glycosyltransferase subfamily 4-like N-terminal" evidence="2">
    <location>
        <begin position="443"/>
        <end position="613"/>
    </location>
</feature>
<keyword evidence="3" id="KW-0328">Glycosyltransferase</keyword>
<accession>A0ABU5N155</accession>
<evidence type="ECO:0000313" key="3">
    <source>
        <dbReference type="EMBL" id="MDZ8120194.1"/>
    </source>
</evidence>
<name>A0ABU5N155_9BACT</name>